<protein>
    <submittedName>
        <fullName evidence="1">Uncharacterized protein</fullName>
    </submittedName>
</protein>
<evidence type="ECO:0000313" key="2">
    <source>
        <dbReference type="Proteomes" id="UP000438429"/>
    </source>
</evidence>
<reference evidence="1 2" key="1">
    <citation type="submission" date="2019-06" db="EMBL/GenBank/DDBJ databases">
        <title>Draft genomes of female and male turbot (Scophthalmus maximus).</title>
        <authorList>
            <person name="Xu H."/>
            <person name="Xu X.-W."/>
            <person name="Shao C."/>
            <person name="Chen S."/>
        </authorList>
    </citation>
    <scope>NUCLEOTIDE SEQUENCE [LARGE SCALE GENOMIC DNA]</scope>
    <source>
        <strain evidence="1">Ysfricsl-2016a</strain>
        <tissue evidence="1">Blood</tissue>
    </source>
</reference>
<dbReference type="Proteomes" id="UP000438429">
    <property type="component" value="Unassembled WGS sequence"/>
</dbReference>
<comment type="caution">
    <text evidence="1">The sequence shown here is derived from an EMBL/GenBank/DDBJ whole genome shotgun (WGS) entry which is preliminary data.</text>
</comment>
<name>A0A6A4RYZ4_SCOMX</name>
<gene>
    <name evidence="1" type="ORF">F2P81_023003</name>
</gene>
<dbReference type="EMBL" id="VEVO01000021">
    <property type="protein sequence ID" value="KAF0024201.1"/>
    <property type="molecule type" value="Genomic_DNA"/>
</dbReference>
<organism evidence="1 2">
    <name type="scientific">Scophthalmus maximus</name>
    <name type="common">Turbot</name>
    <name type="synonym">Psetta maxima</name>
    <dbReference type="NCBI Taxonomy" id="52904"/>
    <lineage>
        <taxon>Eukaryota</taxon>
        <taxon>Metazoa</taxon>
        <taxon>Chordata</taxon>
        <taxon>Craniata</taxon>
        <taxon>Vertebrata</taxon>
        <taxon>Euteleostomi</taxon>
        <taxon>Actinopterygii</taxon>
        <taxon>Neopterygii</taxon>
        <taxon>Teleostei</taxon>
        <taxon>Neoteleostei</taxon>
        <taxon>Acanthomorphata</taxon>
        <taxon>Carangaria</taxon>
        <taxon>Pleuronectiformes</taxon>
        <taxon>Pleuronectoidei</taxon>
        <taxon>Scophthalmidae</taxon>
        <taxon>Scophthalmus</taxon>
    </lineage>
</organism>
<dbReference type="AlphaFoldDB" id="A0A6A4RYZ4"/>
<accession>A0A6A4RYZ4</accession>
<proteinExistence type="predicted"/>
<evidence type="ECO:0000313" key="1">
    <source>
        <dbReference type="EMBL" id="KAF0024201.1"/>
    </source>
</evidence>
<sequence>MAAGVCLRKQQGGGRCSSVFSLSANRHICLLVFDFAFMRSSPSLVLHIAAQECKEQDDVKPLSTSTSRLLTPRTCVVRCERHIDQLSSDYDSEIKYLNKRQVVQ</sequence>